<dbReference type="Proteomes" id="UP001362899">
    <property type="component" value="Unassembled WGS sequence"/>
</dbReference>
<gene>
    <name evidence="8" type="ORF">DASB73_001870</name>
</gene>
<organism evidence="8 9">
    <name type="scientific">Starmerella bacillaris</name>
    <name type="common">Yeast</name>
    <name type="synonym">Candida zemplinina</name>
    <dbReference type="NCBI Taxonomy" id="1247836"/>
    <lineage>
        <taxon>Eukaryota</taxon>
        <taxon>Fungi</taxon>
        <taxon>Dikarya</taxon>
        <taxon>Ascomycota</taxon>
        <taxon>Saccharomycotina</taxon>
        <taxon>Dipodascomycetes</taxon>
        <taxon>Dipodascales</taxon>
        <taxon>Trichomonascaceae</taxon>
        <taxon>Starmerella</taxon>
    </lineage>
</organism>
<dbReference type="Pfam" id="PF09445">
    <property type="entry name" value="Methyltransf_15"/>
    <property type="match status" value="1"/>
</dbReference>
<evidence type="ECO:0000256" key="5">
    <source>
        <dbReference type="ARBA" id="ARBA00048763"/>
    </source>
</evidence>
<dbReference type="EMBL" id="BTGC01000001">
    <property type="protein sequence ID" value="GMM49229.1"/>
    <property type="molecule type" value="Genomic_DNA"/>
</dbReference>
<evidence type="ECO:0000256" key="1">
    <source>
        <dbReference type="ARBA" id="ARBA00018517"/>
    </source>
</evidence>
<dbReference type="PANTHER" id="PTHR14741:SF32">
    <property type="entry name" value="TRIMETHYLGUANOSINE SYNTHASE"/>
    <property type="match status" value="1"/>
</dbReference>
<dbReference type="GO" id="GO:0071164">
    <property type="term" value="F:RNA cap trimethylguanosine synthase activity"/>
    <property type="evidence" value="ECO:0007669"/>
    <property type="project" value="TreeGrafter"/>
</dbReference>
<comment type="catalytic activity">
    <reaction evidence="3">
        <text>a 5'-end (N(2),N(7)-dimethyl 5'-triphosphoguanosine)-ribonucleoside in snoRNA + S-adenosyl-L-methionine = a 5'-end (N(2),N(2),N(7)-trimethyl 5'-triphosphoguanosine)-ribonucleoside in snoRNA + S-adenosyl-L-homocysteine + H(+)</text>
        <dbReference type="Rhea" id="RHEA:78507"/>
        <dbReference type="Rhea" id="RHEA-COMP:19088"/>
        <dbReference type="Rhea" id="RHEA-COMP:19090"/>
        <dbReference type="ChEBI" id="CHEBI:15378"/>
        <dbReference type="ChEBI" id="CHEBI:57856"/>
        <dbReference type="ChEBI" id="CHEBI:59789"/>
        <dbReference type="ChEBI" id="CHEBI:167623"/>
        <dbReference type="ChEBI" id="CHEBI:172880"/>
    </reaction>
    <physiologicalReaction direction="left-to-right" evidence="3">
        <dbReference type="Rhea" id="RHEA:78508"/>
    </physiologicalReaction>
</comment>
<reference evidence="8 9" key="1">
    <citation type="journal article" date="2023" name="Elife">
        <title>Identification of key yeast species and microbe-microbe interactions impacting larval growth of Drosophila in the wild.</title>
        <authorList>
            <person name="Mure A."/>
            <person name="Sugiura Y."/>
            <person name="Maeda R."/>
            <person name="Honda K."/>
            <person name="Sakurai N."/>
            <person name="Takahashi Y."/>
            <person name="Watada M."/>
            <person name="Katoh T."/>
            <person name="Gotoh A."/>
            <person name="Gotoh Y."/>
            <person name="Taniguchi I."/>
            <person name="Nakamura K."/>
            <person name="Hayashi T."/>
            <person name="Katayama T."/>
            <person name="Uemura T."/>
            <person name="Hattori Y."/>
        </authorList>
    </citation>
    <scope>NUCLEOTIDE SEQUENCE [LARGE SCALE GENOMIC DNA]</scope>
    <source>
        <strain evidence="8 9">SB-73</strain>
    </source>
</reference>
<comment type="catalytic activity">
    <reaction evidence="6">
        <text>a 5'-end (N(7)-methyl 5'-triphosphoguanosine)-ribonucleoside in snRNA + S-adenosyl-L-methionine = a 5'-end (N(2),N(7)-dimethyl 5'-triphosphoguanosine)-ribonucleoside in snRNA + S-adenosyl-L-homocysteine + H(+)</text>
        <dbReference type="Rhea" id="RHEA:78471"/>
        <dbReference type="Rhea" id="RHEA-COMP:19085"/>
        <dbReference type="Rhea" id="RHEA-COMP:19087"/>
        <dbReference type="ChEBI" id="CHEBI:15378"/>
        <dbReference type="ChEBI" id="CHEBI:57856"/>
        <dbReference type="ChEBI" id="CHEBI:59789"/>
        <dbReference type="ChEBI" id="CHEBI:156461"/>
        <dbReference type="ChEBI" id="CHEBI:172880"/>
    </reaction>
    <physiologicalReaction direction="left-to-right" evidence="6">
        <dbReference type="Rhea" id="RHEA:78472"/>
    </physiologicalReaction>
</comment>
<dbReference type="PANTHER" id="PTHR14741">
    <property type="entry name" value="S-ADENOSYLMETHIONINE-DEPENDENT METHYLTRANSFERASE RELATED"/>
    <property type="match status" value="1"/>
</dbReference>
<proteinExistence type="inferred from homology"/>
<sequence>MQYSNNFVRLNLHNQFEAMQRTKALRLFSKYDEGVRINKTMMYSITKEVIANKIAEICKQKGYKYVVDGCSGAGGNTIAFASHGIQTASVEYNQENLYDCIHNSEIYGVNEDIQFFHGDITYFDCLKETGFDPAQTLFFCSPEWGGPNYIQNTVFDLEQLQPRLTKLLKYARETGYAESCYYLPRSSDLEQLERNGCTEVNYMFQAGRCDAICAWFN</sequence>
<comment type="catalytic activity">
    <reaction evidence="4">
        <text>a 5'-end (N(7)-methyl 5'-triphosphoguanosine)-ribonucleoside in snoRNA + S-adenosyl-L-methionine = a 5'-end (N(2),N(7)-dimethyl 5'-triphosphoguanosine)-ribonucleoside in snoRNA + S-adenosyl-L-homocysteine + H(+)</text>
        <dbReference type="Rhea" id="RHEA:78475"/>
        <dbReference type="Rhea" id="RHEA-COMP:19086"/>
        <dbReference type="Rhea" id="RHEA-COMP:19088"/>
        <dbReference type="ChEBI" id="CHEBI:15378"/>
        <dbReference type="ChEBI" id="CHEBI:57856"/>
        <dbReference type="ChEBI" id="CHEBI:59789"/>
        <dbReference type="ChEBI" id="CHEBI:156461"/>
        <dbReference type="ChEBI" id="CHEBI:172880"/>
    </reaction>
    <physiologicalReaction direction="left-to-right" evidence="4">
        <dbReference type="Rhea" id="RHEA:78476"/>
    </physiologicalReaction>
</comment>
<name>A0AAV5RCM6_STABA</name>
<dbReference type="Gene3D" id="3.40.50.150">
    <property type="entry name" value="Vaccinia Virus protein VP39"/>
    <property type="match status" value="1"/>
</dbReference>
<dbReference type="AlphaFoldDB" id="A0AAV5RCM6"/>
<protein>
    <recommendedName>
        <fullName evidence="1">Trimethylguanosine synthase</fullName>
    </recommendedName>
    <alternativeName>
        <fullName evidence="7">Cap-specific guanine-N(2) methyltransferase</fullName>
    </alternativeName>
</protein>
<dbReference type="GO" id="GO:0005634">
    <property type="term" value="C:nucleus"/>
    <property type="evidence" value="ECO:0007669"/>
    <property type="project" value="TreeGrafter"/>
</dbReference>
<evidence type="ECO:0000256" key="6">
    <source>
        <dbReference type="ARBA" id="ARBA00049075"/>
    </source>
</evidence>
<evidence type="ECO:0000256" key="7">
    <source>
        <dbReference type="ARBA" id="ARBA00049790"/>
    </source>
</evidence>
<dbReference type="InterPro" id="IPR019012">
    <property type="entry name" value="RNA_cap_Gua-N2-MeTrfase"/>
</dbReference>
<evidence type="ECO:0000313" key="8">
    <source>
        <dbReference type="EMBL" id="GMM49229.1"/>
    </source>
</evidence>
<dbReference type="SUPFAM" id="SSF53335">
    <property type="entry name" value="S-adenosyl-L-methionine-dependent methyltransferases"/>
    <property type="match status" value="1"/>
</dbReference>
<evidence type="ECO:0000256" key="2">
    <source>
        <dbReference type="ARBA" id="ARBA00025783"/>
    </source>
</evidence>
<dbReference type="CDD" id="cd02440">
    <property type="entry name" value="AdoMet_MTases"/>
    <property type="match status" value="1"/>
</dbReference>
<comment type="similarity">
    <text evidence="2">Belongs to the methyltransferase superfamily. Trimethylguanosine synthase family.</text>
</comment>
<dbReference type="InterPro" id="IPR029063">
    <property type="entry name" value="SAM-dependent_MTases_sf"/>
</dbReference>
<keyword evidence="8" id="KW-0808">Transferase</keyword>
<keyword evidence="9" id="KW-1185">Reference proteome</keyword>
<accession>A0AAV5RCM6</accession>
<evidence type="ECO:0000313" key="9">
    <source>
        <dbReference type="Proteomes" id="UP001362899"/>
    </source>
</evidence>
<comment type="catalytic activity">
    <reaction evidence="5">
        <text>a 5'-end (N(2),N(7)-dimethyl 5'-triphosphoguanosine)-ribonucleoside in snRNA + S-adenosyl-L-methionine = a 5'-end (N(2),N(2),N(7)-trimethyl 5'-triphosphoguanosine)-ribonucleoside in snRNA + S-adenosyl-L-homocysteine + H(+)</text>
        <dbReference type="Rhea" id="RHEA:78479"/>
        <dbReference type="Rhea" id="RHEA-COMP:19087"/>
        <dbReference type="Rhea" id="RHEA-COMP:19089"/>
        <dbReference type="ChEBI" id="CHEBI:15378"/>
        <dbReference type="ChEBI" id="CHEBI:57856"/>
        <dbReference type="ChEBI" id="CHEBI:59789"/>
        <dbReference type="ChEBI" id="CHEBI:167623"/>
        <dbReference type="ChEBI" id="CHEBI:172880"/>
    </reaction>
    <physiologicalReaction direction="left-to-right" evidence="5">
        <dbReference type="Rhea" id="RHEA:78480"/>
    </physiologicalReaction>
</comment>
<evidence type="ECO:0000256" key="4">
    <source>
        <dbReference type="ARBA" id="ARBA00048740"/>
    </source>
</evidence>
<keyword evidence="8" id="KW-0489">Methyltransferase</keyword>
<evidence type="ECO:0000256" key="3">
    <source>
        <dbReference type="ARBA" id="ARBA00047418"/>
    </source>
</evidence>
<comment type="caution">
    <text evidence="8">The sequence shown here is derived from an EMBL/GenBank/DDBJ whole genome shotgun (WGS) entry which is preliminary data.</text>
</comment>